<dbReference type="EMBL" id="GDQN01010695">
    <property type="protein sequence ID" value="JAT80359.1"/>
    <property type="molecule type" value="Transcribed_RNA"/>
</dbReference>
<protein>
    <submittedName>
        <fullName evidence="1">Uncharacterized protein</fullName>
    </submittedName>
</protein>
<reference evidence="1" key="1">
    <citation type="submission" date="2015-09" db="EMBL/GenBank/DDBJ databases">
        <title>De novo assembly of Pectinophora gossypiella (Pink Bollworm) gut transcriptome.</title>
        <authorList>
            <person name="Tassone E.E."/>
        </authorList>
    </citation>
    <scope>NUCLEOTIDE SEQUENCE</scope>
</reference>
<dbReference type="AlphaFoldDB" id="A0A1E1W0A1"/>
<accession>A0A1E1W0A1</accession>
<proteinExistence type="predicted"/>
<evidence type="ECO:0000313" key="1">
    <source>
        <dbReference type="EMBL" id="JAT80359.1"/>
    </source>
</evidence>
<organism evidence="1">
    <name type="scientific">Pectinophora gossypiella</name>
    <name type="common">Cotton pink bollworm</name>
    <name type="synonym">Depressaria gossypiella</name>
    <dbReference type="NCBI Taxonomy" id="13191"/>
    <lineage>
        <taxon>Eukaryota</taxon>
        <taxon>Metazoa</taxon>
        <taxon>Ecdysozoa</taxon>
        <taxon>Arthropoda</taxon>
        <taxon>Hexapoda</taxon>
        <taxon>Insecta</taxon>
        <taxon>Pterygota</taxon>
        <taxon>Neoptera</taxon>
        <taxon>Endopterygota</taxon>
        <taxon>Lepidoptera</taxon>
        <taxon>Glossata</taxon>
        <taxon>Ditrysia</taxon>
        <taxon>Gelechioidea</taxon>
        <taxon>Gelechiidae</taxon>
        <taxon>Apatetrinae</taxon>
        <taxon>Pectinophora</taxon>
    </lineage>
</organism>
<name>A0A1E1W0A1_PECGO</name>
<sequence>MSKRHAVILNTVTNKQTVLLSRFSAIGSVEAVVSDMIIGNNSIGLVGSLIVLLLKLRETGVEEKEKKRPCTFNAGLVKYSQLVKNSQKYSAEEIQSTRDS</sequence>
<gene>
    <name evidence="1" type="ORF">g.6117</name>
</gene>